<dbReference type="Proteomes" id="UP000031774">
    <property type="component" value="Chromosome"/>
</dbReference>
<sequence length="189" mass="20479">MTDTPYGVRGCRCVRVQEGGAVYRWDRDTTCPYHGLLPRDRTDTGIYRGVDLSTPPLDGSECPPGIHSIFDPCAGGCLNDNEDAAARHYLVWRESKGLPTARKAGVKSGVRHLSTEALLLPATRGRARVALPLAPAHHDADGYTRTGTPVLGSEEPCIDTDDCRCAECGTCRHDHRGFAHTWTTKGPAP</sequence>
<evidence type="ECO:0000313" key="2">
    <source>
        <dbReference type="Proteomes" id="UP000031774"/>
    </source>
</evidence>
<dbReference type="EMBL" id="CP010407">
    <property type="protein sequence ID" value="AJF68178.1"/>
    <property type="molecule type" value="Genomic_DNA"/>
</dbReference>
<dbReference type="RefSeq" id="WP_041132103.1">
    <property type="nucleotide sequence ID" value="NZ_CP010407.1"/>
</dbReference>
<protein>
    <submittedName>
        <fullName evidence="1">Uncharacterized protein</fullName>
    </submittedName>
</protein>
<dbReference type="KEGG" id="svt:SVTN_31255"/>
<dbReference type="STRING" id="362257.SVTN_31255"/>
<proteinExistence type="predicted"/>
<dbReference type="HOGENOM" id="CLU_1433786_0_0_11"/>
<gene>
    <name evidence="1" type="ORF">SVTN_31255</name>
</gene>
<dbReference type="AlphaFoldDB" id="A0A0B5IEP8"/>
<accession>A0A0B5IEP8</accession>
<reference evidence="1 2" key="1">
    <citation type="submission" date="2014-12" db="EMBL/GenBank/DDBJ databases">
        <title>Complete genome sequence of Streptomyces vietnamensis strain GIMV4.0001, a genetic manipulable producer of the benzoisochromanequinone antibiotic granaticin.</title>
        <authorList>
            <person name="Deng M.R."/>
            <person name="Guo J."/>
            <person name="Ma L.Y."/>
            <person name="Feng G.D."/>
            <person name="Mo C.Y."/>
            <person name="Zhu H.H."/>
        </authorList>
    </citation>
    <scope>NUCLEOTIDE SEQUENCE [LARGE SCALE GENOMIC DNA]</scope>
    <source>
        <strain evidence="2">GIMV4.0001</strain>
    </source>
</reference>
<organism evidence="1 2">
    <name type="scientific">Streptomyces vietnamensis</name>
    <dbReference type="NCBI Taxonomy" id="362257"/>
    <lineage>
        <taxon>Bacteria</taxon>
        <taxon>Bacillati</taxon>
        <taxon>Actinomycetota</taxon>
        <taxon>Actinomycetes</taxon>
        <taxon>Kitasatosporales</taxon>
        <taxon>Streptomycetaceae</taxon>
        <taxon>Streptomyces</taxon>
    </lineage>
</organism>
<evidence type="ECO:0000313" key="1">
    <source>
        <dbReference type="EMBL" id="AJF68178.1"/>
    </source>
</evidence>
<name>A0A0B5IEP8_9ACTN</name>
<keyword evidence="2" id="KW-1185">Reference proteome</keyword>